<evidence type="ECO:0000313" key="9">
    <source>
        <dbReference type="EMBL" id="ESR26023.1"/>
    </source>
</evidence>
<dbReference type="GO" id="GO:0005886">
    <property type="term" value="C:plasma membrane"/>
    <property type="evidence" value="ECO:0007669"/>
    <property type="project" value="UniProtKB-SubCell"/>
</dbReference>
<feature type="domain" description="MacB-like periplasmic core" evidence="8">
    <location>
        <begin position="39"/>
        <end position="249"/>
    </location>
</feature>
<dbReference type="AlphaFoldDB" id="V4TJC7"/>
<dbReference type="Proteomes" id="UP000017819">
    <property type="component" value="Unassembled WGS sequence"/>
</dbReference>
<feature type="domain" description="ABC3 transporter permease C-terminal" evidence="7">
    <location>
        <begin position="744"/>
        <end position="855"/>
    </location>
</feature>
<feature type="domain" description="ABC3 transporter permease C-terminal" evidence="7">
    <location>
        <begin position="284"/>
        <end position="394"/>
    </location>
</feature>
<evidence type="ECO:0000256" key="3">
    <source>
        <dbReference type="ARBA" id="ARBA00022692"/>
    </source>
</evidence>
<dbReference type="PANTHER" id="PTHR30287:SF1">
    <property type="entry name" value="INNER MEMBRANE PROTEIN"/>
    <property type="match status" value="1"/>
</dbReference>
<keyword evidence="2" id="KW-1003">Cell membrane</keyword>
<feature type="transmembrane region" description="Helical" evidence="6">
    <location>
        <begin position="379"/>
        <end position="397"/>
    </location>
</feature>
<dbReference type="InterPro" id="IPR038766">
    <property type="entry name" value="Membrane_comp_ABC_pdt"/>
</dbReference>
<dbReference type="InterPro" id="IPR003838">
    <property type="entry name" value="ABC3_permease_C"/>
</dbReference>
<feature type="transmembrane region" description="Helical" evidence="6">
    <location>
        <begin position="418"/>
        <end position="439"/>
    </location>
</feature>
<evidence type="ECO:0000256" key="2">
    <source>
        <dbReference type="ARBA" id="ARBA00022475"/>
    </source>
</evidence>
<dbReference type="PATRIC" id="fig|631454.5.peg.1343"/>
<keyword evidence="5 6" id="KW-0472">Membrane</keyword>
<feature type="transmembrane region" description="Helical" evidence="6">
    <location>
        <begin position="445"/>
        <end position="471"/>
    </location>
</feature>
<feature type="transmembrane region" description="Helical" evidence="6">
    <location>
        <begin position="739"/>
        <end position="763"/>
    </location>
</feature>
<evidence type="ECO:0000259" key="8">
    <source>
        <dbReference type="Pfam" id="PF12704"/>
    </source>
</evidence>
<dbReference type="Pfam" id="PF02687">
    <property type="entry name" value="FtsX"/>
    <property type="match status" value="2"/>
</dbReference>
<sequence>MTAVTETAGEAAATSPVSRLPLPLRFAARELRGGLRGFAVFIVCIALGVGAIAAVGSISRALVDGISEQGQTILGGDVSVSLVHRELPEGELAGLESLGEVSKIATLRAMARRPDGETQTLVELKAVDDAYPLVGELEVSGADTASGALAATDDTHGLLAEAGFAARLGIEVGDAVEIGNGRFTLSGIIEQEPDRLSDGGIGWGPRAIVSHEGLEASGLVQPGSLLRYTYRVLLDGVASDARVAQVAEGLESEFPDAGWRVRTRDNASPRLKESIDRFSMYLVLVGLTALIVGGVGVANAVTAYVERRREGIATLKSLGASRRVVFLTYLSAILILAAGAILIGLAFGAAAPPIAGLFLRDALPVTNYGPFPGELAKAALYGLLTALAFALWPLGIAREIPARALFQGRAQDQGAWPARWLTVLLAAVVLALCGLAILFAADRFLAAIIVGSAAAIFVALRLVAWGIMAGARALPRSGPLAWRMALTAIHRPGAVTPSAVLSLGLGLTLLVAVAQTDGNLTRQLTVSLPDRAPSFFFLDIPRNAAEDLRQTIEEVAPDATVEEVPMLRGRIVSLEGVPVSEIEPHPDAAWVLRGDRGLTYAETPPGNGEIVAGSWWPENYQGEPLVSFAAELAEQLGLEVGDRVEVNVLGRTIEARIANLRKVEWESLSINFVMVFSPNTFAGAPHMVLATASLSDAEERGGAEARLMREVTRDFPTVTMVRVREALNSINDIVRQLAWAIRGASGFTLLAGIVVLGGALAASHRHRIHDAVILKTLGATRGRLLWTYVLEFGLLGLVTAAFATIAGTIAAWAVVTFVMQLDFVVFPWVALAAATGALAVTIGLGLVGTWRVLGQRPGPWLRNE</sequence>
<dbReference type="Pfam" id="PF12704">
    <property type="entry name" value="MacB_PCD"/>
    <property type="match status" value="1"/>
</dbReference>
<feature type="transmembrane region" description="Helical" evidence="6">
    <location>
        <begin position="278"/>
        <end position="305"/>
    </location>
</feature>
<name>V4TJC7_9HYPH</name>
<feature type="transmembrane region" description="Helical" evidence="6">
    <location>
        <begin position="492"/>
        <end position="514"/>
    </location>
</feature>
<protein>
    <submittedName>
        <fullName evidence="9">Putative ABC transporter, permease protein</fullName>
    </submittedName>
</protein>
<reference evidence="9 10" key="1">
    <citation type="journal article" date="2014" name="Genome Announc.">
        <title>Draft Genome Sequence of Lutibaculum baratangense Strain AMV1T, Isolated from a Mud Volcano in Andamans, India.</title>
        <authorList>
            <person name="Singh A."/>
            <person name="Sreenivas A."/>
            <person name="Sathyanarayana Reddy G."/>
            <person name="Pinnaka A.K."/>
            <person name="Shivaji S."/>
        </authorList>
    </citation>
    <scope>NUCLEOTIDE SEQUENCE [LARGE SCALE GENOMIC DNA]</scope>
    <source>
        <strain evidence="9 10">AMV1</strain>
    </source>
</reference>
<comment type="caution">
    <text evidence="9">The sequence shown here is derived from an EMBL/GenBank/DDBJ whole genome shotgun (WGS) entry which is preliminary data.</text>
</comment>
<feature type="transmembrane region" description="Helical" evidence="6">
    <location>
        <begin position="784"/>
        <end position="813"/>
    </location>
</feature>
<keyword evidence="4 6" id="KW-1133">Transmembrane helix</keyword>
<feature type="transmembrane region" description="Helical" evidence="6">
    <location>
        <begin position="825"/>
        <end position="847"/>
    </location>
</feature>
<evidence type="ECO:0000256" key="5">
    <source>
        <dbReference type="ARBA" id="ARBA00023136"/>
    </source>
</evidence>
<evidence type="ECO:0000256" key="6">
    <source>
        <dbReference type="SAM" id="Phobius"/>
    </source>
</evidence>
<keyword evidence="10" id="KW-1185">Reference proteome</keyword>
<evidence type="ECO:0000313" key="10">
    <source>
        <dbReference type="Proteomes" id="UP000017819"/>
    </source>
</evidence>
<keyword evidence="3 6" id="KW-0812">Transmembrane</keyword>
<dbReference type="EMBL" id="AWXZ01000017">
    <property type="protein sequence ID" value="ESR26023.1"/>
    <property type="molecule type" value="Genomic_DNA"/>
</dbReference>
<feature type="transmembrane region" description="Helical" evidence="6">
    <location>
        <begin position="326"/>
        <end position="359"/>
    </location>
</feature>
<comment type="subcellular location">
    <subcellularLocation>
        <location evidence="1">Cell membrane</location>
        <topology evidence="1">Multi-pass membrane protein</topology>
    </subcellularLocation>
</comment>
<feature type="transmembrane region" description="Helical" evidence="6">
    <location>
        <begin position="38"/>
        <end position="58"/>
    </location>
</feature>
<dbReference type="InterPro" id="IPR025857">
    <property type="entry name" value="MacB_PCD"/>
</dbReference>
<evidence type="ECO:0000259" key="7">
    <source>
        <dbReference type="Pfam" id="PF02687"/>
    </source>
</evidence>
<gene>
    <name evidence="9" type="ORF">N177_1358</name>
</gene>
<dbReference type="RefSeq" id="WP_023431503.1">
    <property type="nucleotide sequence ID" value="NZ_AWXZ01000017.1"/>
</dbReference>
<dbReference type="eggNOG" id="COG3127">
    <property type="taxonomic scope" value="Bacteria"/>
</dbReference>
<evidence type="ECO:0000256" key="4">
    <source>
        <dbReference type="ARBA" id="ARBA00022989"/>
    </source>
</evidence>
<evidence type="ECO:0000256" key="1">
    <source>
        <dbReference type="ARBA" id="ARBA00004651"/>
    </source>
</evidence>
<dbReference type="PANTHER" id="PTHR30287">
    <property type="entry name" value="MEMBRANE COMPONENT OF PREDICTED ABC SUPERFAMILY METABOLITE UPTAKE TRANSPORTER"/>
    <property type="match status" value="1"/>
</dbReference>
<dbReference type="STRING" id="631454.N177_1358"/>
<organism evidence="9 10">
    <name type="scientific">Lutibaculum baratangense AMV1</name>
    <dbReference type="NCBI Taxonomy" id="631454"/>
    <lineage>
        <taxon>Bacteria</taxon>
        <taxon>Pseudomonadati</taxon>
        <taxon>Pseudomonadota</taxon>
        <taxon>Alphaproteobacteria</taxon>
        <taxon>Hyphomicrobiales</taxon>
        <taxon>Tepidamorphaceae</taxon>
        <taxon>Lutibaculum</taxon>
    </lineage>
</organism>
<accession>V4TJC7</accession>
<dbReference type="OrthoDB" id="9775544at2"/>
<proteinExistence type="predicted"/>